<dbReference type="GO" id="GO:0005758">
    <property type="term" value="C:mitochondrial intermembrane space"/>
    <property type="evidence" value="ECO:0007669"/>
    <property type="project" value="UniProtKB-SubCell"/>
</dbReference>
<evidence type="ECO:0000259" key="13">
    <source>
        <dbReference type="Pfam" id="PF11527"/>
    </source>
</evidence>
<dbReference type="GO" id="GO:0005929">
    <property type="term" value="C:cilium"/>
    <property type="evidence" value="ECO:0007669"/>
    <property type="project" value="UniProtKB-UniRule"/>
</dbReference>
<dbReference type="GO" id="GO:0005813">
    <property type="term" value="C:centrosome"/>
    <property type="evidence" value="ECO:0007669"/>
    <property type="project" value="UniProtKB-SubCell"/>
</dbReference>
<evidence type="ECO:0000256" key="4">
    <source>
        <dbReference type="ARBA" id="ARBA00009880"/>
    </source>
</evidence>
<keyword evidence="11 12" id="KW-0966">Cell projection</keyword>
<protein>
    <recommendedName>
        <fullName evidence="5 12">ADP-ribosylation factor-like protein 2-binding protein</fullName>
        <shortName evidence="12">ARF-like 2-binding protein</shortName>
    </recommendedName>
</protein>
<keyword evidence="15" id="KW-1185">Reference proteome</keyword>
<dbReference type="Gene3D" id="1.20.1520.10">
    <property type="entry name" value="ADP-ribosylation factor-like 2-binding protein, domain"/>
    <property type="match status" value="1"/>
</dbReference>
<evidence type="ECO:0000256" key="11">
    <source>
        <dbReference type="ARBA" id="ARBA00023273"/>
    </source>
</evidence>
<gene>
    <name evidence="14" type="primary">ARL2BP</name>
    <name evidence="14" type="ORF">Bhyg_11215</name>
</gene>
<dbReference type="GO" id="GO:0005634">
    <property type="term" value="C:nucleus"/>
    <property type="evidence" value="ECO:0007669"/>
    <property type="project" value="UniProtKB-SubCell"/>
</dbReference>
<keyword evidence="7 12" id="KW-0969">Cilium</keyword>
<evidence type="ECO:0000256" key="9">
    <source>
        <dbReference type="ARBA" id="ARBA00023212"/>
    </source>
</evidence>
<dbReference type="AlphaFoldDB" id="A0A9Q0MWQ4"/>
<comment type="caution">
    <text evidence="14">The sequence shown here is derived from an EMBL/GenBank/DDBJ whole genome shotgun (WGS) entry which is preliminary data.</text>
</comment>
<evidence type="ECO:0000256" key="6">
    <source>
        <dbReference type="ARBA" id="ARBA00022490"/>
    </source>
</evidence>
<organism evidence="14 15">
    <name type="scientific">Pseudolycoriella hygida</name>
    <dbReference type="NCBI Taxonomy" id="35572"/>
    <lineage>
        <taxon>Eukaryota</taxon>
        <taxon>Metazoa</taxon>
        <taxon>Ecdysozoa</taxon>
        <taxon>Arthropoda</taxon>
        <taxon>Hexapoda</taxon>
        <taxon>Insecta</taxon>
        <taxon>Pterygota</taxon>
        <taxon>Neoptera</taxon>
        <taxon>Endopterygota</taxon>
        <taxon>Diptera</taxon>
        <taxon>Nematocera</taxon>
        <taxon>Sciaroidea</taxon>
        <taxon>Sciaridae</taxon>
        <taxon>Pseudolycoriella</taxon>
    </lineage>
</organism>
<proteinExistence type="inferred from homology"/>
<evidence type="ECO:0000256" key="8">
    <source>
        <dbReference type="ARBA" id="ARBA00023128"/>
    </source>
</evidence>
<dbReference type="PANTHER" id="PTHR15487">
    <property type="entry name" value="ADP-RIBOSYLATION FACTOR-LIKE PROTEIN 2-BINDING PROTEIN"/>
    <property type="match status" value="1"/>
</dbReference>
<comment type="similarity">
    <text evidence="4 12">Belongs to the ARL2BP family.</text>
</comment>
<dbReference type="Proteomes" id="UP001151699">
    <property type="component" value="Chromosome X"/>
</dbReference>
<keyword evidence="8 12" id="KW-0496">Mitochondrion</keyword>
<keyword evidence="9 12" id="KW-0206">Cytoskeleton</keyword>
<dbReference type="GO" id="GO:0051457">
    <property type="term" value="P:maintenance of protein location in nucleus"/>
    <property type="evidence" value="ECO:0007669"/>
    <property type="project" value="TreeGrafter"/>
</dbReference>
<feature type="domain" description="BART" evidence="13">
    <location>
        <begin position="25"/>
        <end position="138"/>
    </location>
</feature>
<dbReference type="Pfam" id="PF11527">
    <property type="entry name" value="ARL2_Bind_BART"/>
    <property type="match status" value="1"/>
</dbReference>
<keyword evidence="10 12" id="KW-0539">Nucleus</keyword>
<evidence type="ECO:0000256" key="5">
    <source>
        <dbReference type="ARBA" id="ARBA00014849"/>
    </source>
</evidence>
<comment type="subcellular location">
    <subcellularLocation>
        <location evidence="1 12">Cytoplasm</location>
        <location evidence="1 12">Cytoskeleton</location>
        <location evidence="1 12">Cilium basal body</location>
    </subcellularLocation>
    <subcellularLocation>
        <location evidence="3 12">Cytoplasm</location>
        <location evidence="3 12">Cytoskeleton</location>
        <location evidence="3 12">Microtubule organizing center</location>
        <location evidence="3 12">Centrosome</location>
    </subcellularLocation>
    <subcellularLocation>
        <location evidence="12">Cytoplasm</location>
    </subcellularLocation>
    <subcellularLocation>
        <location evidence="2 12">Nucleus</location>
    </subcellularLocation>
    <subcellularLocation>
        <location evidence="12">Mitochondrion intermembrane space</location>
    </subcellularLocation>
</comment>
<sequence>MPDKIRIMQNFDDNKSNGNQCTEYFNRVIGFVEDIVVSEEFQSLQRNFLEKHYQEFDDNEENKIIYTDIFKEYTSLMEFYIINHLNFRMNGSFQMEKFAQELQNMKPGLDGEIFELLFSLTDFLTFKDLILDYKASKNGRFEGLANGIIVTRIDKQPLCGE</sequence>
<comment type="function">
    <text evidence="12">Plays a role as an effector of the ADP-ribosylation factor-like protein 2, ARL2.</text>
</comment>
<evidence type="ECO:0000256" key="1">
    <source>
        <dbReference type="ARBA" id="ARBA00004120"/>
    </source>
</evidence>
<dbReference type="PANTHER" id="PTHR15487:SF4">
    <property type="entry name" value="ADP-RIBOSYLATION FACTOR-LIKE PROTEIN 2-BINDING PROTEIN"/>
    <property type="match status" value="1"/>
</dbReference>
<evidence type="ECO:0000313" key="14">
    <source>
        <dbReference type="EMBL" id="KAJ6638480.1"/>
    </source>
</evidence>
<dbReference type="InterPro" id="IPR042541">
    <property type="entry name" value="BART_sf"/>
</dbReference>
<evidence type="ECO:0000256" key="2">
    <source>
        <dbReference type="ARBA" id="ARBA00004123"/>
    </source>
</evidence>
<evidence type="ECO:0000256" key="7">
    <source>
        <dbReference type="ARBA" id="ARBA00023069"/>
    </source>
</evidence>
<evidence type="ECO:0000256" key="3">
    <source>
        <dbReference type="ARBA" id="ARBA00004300"/>
    </source>
</evidence>
<accession>A0A9Q0MWQ4</accession>
<keyword evidence="6 12" id="KW-0963">Cytoplasm</keyword>
<dbReference type="InterPro" id="IPR038849">
    <property type="entry name" value="ARL2BP"/>
</dbReference>
<dbReference type="EMBL" id="WJQU01000003">
    <property type="protein sequence ID" value="KAJ6638480.1"/>
    <property type="molecule type" value="Genomic_DNA"/>
</dbReference>
<dbReference type="OrthoDB" id="302784at2759"/>
<dbReference type="InterPro" id="IPR023379">
    <property type="entry name" value="BART_dom"/>
</dbReference>
<evidence type="ECO:0000313" key="15">
    <source>
        <dbReference type="Proteomes" id="UP001151699"/>
    </source>
</evidence>
<reference evidence="14" key="1">
    <citation type="submission" date="2022-07" db="EMBL/GenBank/DDBJ databases">
        <authorList>
            <person name="Trinca V."/>
            <person name="Uliana J.V.C."/>
            <person name="Torres T.T."/>
            <person name="Ward R.J."/>
            <person name="Monesi N."/>
        </authorList>
    </citation>
    <scope>NUCLEOTIDE SEQUENCE</scope>
    <source>
        <strain evidence="14">HSMRA1968</strain>
        <tissue evidence="14">Whole embryos</tissue>
    </source>
</reference>
<name>A0A9Q0MWQ4_9DIPT</name>
<evidence type="ECO:0000256" key="10">
    <source>
        <dbReference type="ARBA" id="ARBA00023242"/>
    </source>
</evidence>
<evidence type="ECO:0000256" key="12">
    <source>
        <dbReference type="RuleBase" id="RU367099"/>
    </source>
</evidence>